<keyword evidence="1" id="KW-0433">Leucine-rich repeat</keyword>
<gene>
    <name evidence="4" type="ORF">HPB52_002119</name>
</gene>
<dbReference type="Proteomes" id="UP000821837">
    <property type="component" value="Chromosome 10"/>
</dbReference>
<dbReference type="EMBL" id="JABSTV010001246">
    <property type="protein sequence ID" value="KAH7975488.1"/>
    <property type="molecule type" value="Genomic_DNA"/>
</dbReference>
<dbReference type="InterPro" id="IPR032675">
    <property type="entry name" value="LRR_dom_sf"/>
</dbReference>
<dbReference type="InterPro" id="IPR003591">
    <property type="entry name" value="Leu-rich_rpt_typical-subtyp"/>
</dbReference>
<dbReference type="InterPro" id="IPR050328">
    <property type="entry name" value="Dev_Immune_Receptor"/>
</dbReference>
<dbReference type="PROSITE" id="PS51450">
    <property type="entry name" value="LRR"/>
    <property type="match status" value="1"/>
</dbReference>
<dbReference type="SMART" id="SM00369">
    <property type="entry name" value="LRR_TYP"/>
    <property type="match status" value="3"/>
</dbReference>
<reference evidence="4" key="2">
    <citation type="submission" date="2021-09" db="EMBL/GenBank/DDBJ databases">
        <authorList>
            <person name="Jia N."/>
            <person name="Wang J."/>
            <person name="Shi W."/>
            <person name="Du L."/>
            <person name="Sun Y."/>
            <person name="Zhan W."/>
            <person name="Jiang J."/>
            <person name="Wang Q."/>
            <person name="Zhang B."/>
            <person name="Ji P."/>
            <person name="Sakyi L.B."/>
            <person name="Cui X."/>
            <person name="Yuan T."/>
            <person name="Jiang B."/>
            <person name="Yang W."/>
            <person name="Lam T.T.-Y."/>
            <person name="Chang Q."/>
            <person name="Ding S."/>
            <person name="Wang X."/>
            <person name="Zhu J."/>
            <person name="Ruan X."/>
            <person name="Zhao L."/>
            <person name="Wei J."/>
            <person name="Que T."/>
            <person name="Du C."/>
            <person name="Cheng J."/>
            <person name="Dai P."/>
            <person name="Han X."/>
            <person name="Huang E."/>
            <person name="Gao Y."/>
            <person name="Liu J."/>
            <person name="Shao H."/>
            <person name="Ye R."/>
            <person name="Li L."/>
            <person name="Wei W."/>
            <person name="Wang X."/>
            <person name="Wang C."/>
            <person name="Huo Q."/>
            <person name="Li W."/>
            <person name="Guo W."/>
            <person name="Chen H."/>
            <person name="Chen S."/>
            <person name="Zhou L."/>
            <person name="Zhou L."/>
            <person name="Ni X."/>
            <person name="Tian J."/>
            <person name="Zhou Y."/>
            <person name="Sheng Y."/>
            <person name="Liu T."/>
            <person name="Pan Y."/>
            <person name="Xia L."/>
            <person name="Li J."/>
            <person name="Zhao F."/>
            <person name="Cao W."/>
        </authorList>
    </citation>
    <scope>NUCLEOTIDE SEQUENCE</scope>
    <source>
        <strain evidence="4">Rsan-2018</strain>
        <tissue evidence="4">Larvae</tissue>
    </source>
</reference>
<organism evidence="4 5">
    <name type="scientific">Rhipicephalus sanguineus</name>
    <name type="common">Brown dog tick</name>
    <name type="synonym">Ixodes sanguineus</name>
    <dbReference type="NCBI Taxonomy" id="34632"/>
    <lineage>
        <taxon>Eukaryota</taxon>
        <taxon>Metazoa</taxon>
        <taxon>Ecdysozoa</taxon>
        <taxon>Arthropoda</taxon>
        <taxon>Chelicerata</taxon>
        <taxon>Arachnida</taxon>
        <taxon>Acari</taxon>
        <taxon>Parasitiformes</taxon>
        <taxon>Ixodida</taxon>
        <taxon>Ixodoidea</taxon>
        <taxon>Ixodidae</taxon>
        <taxon>Rhipicephalinae</taxon>
        <taxon>Rhipicephalus</taxon>
        <taxon>Rhipicephalus</taxon>
    </lineage>
</organism>
<dbReference type="PANTHER" id="PTHR24373:SF275">
    <property type="entry name" value="TIR DOMAIN-CONTAINING PROTEIN"/>
    <property type="match status" value="1"/>
</dbReference>
<dbReference type="Gene3D" id="3.80.10.10">
    <property type="entry name" value="Ribonuclease Inhibitor"/>
    <property type="match status" value="1"/>
</dbReference>
<proteinExistence type="predicted"/>
<dbReference type="InterPro" id="IPR001611">
    <property type="entry name" value="Leu-rich_rpt"/>
</dbReference>
<evidence type="ECO:0000313" key="4">
    <source>
        <dbReference type="EMBL" id="KAH7975488.1"/>
    </source>
</evidence>
<evidence type="ECO:0000256" key="2">
    <source>
        <dbReference type="ARBA" id="ARBA00022729"/>
    </source>
</evidence>
<dbReference type="PANTHER" id="PTHR24373">
    <property type="entry name" value="SLIT RELATED LEUCINE-RICH REPEAT NEURONAL PROTEIN"/>
    <property type="match status" value="1"/>
</dbReference>
<evidence type="ECO:0000256" key="1">
    <source>
        <dbReference type="ARBA" id="ARBA00022614"/>
    </source>
</evidence>
<accession>A0A9D4QEY9</accession>
<reference evidence="4" key="1">
    <citation type="journal article" date="2020" name="Cell">
        <title>Large-Scale Comparative Analyses of Tick Genomes Elucidate Their Genetic Diversity and Vector Capacities.</title>
        <authorList>
            <consortium name="Tick Genome and Microbiome Consortium (TIGMIC)"/>
            <person name="Jia N."/>
            <person name="Wang J."/>
            <person name="Shi W."/>
            <person name="Du L."/>
            <person name="Sun Y."/>
            <person name="Zhan W."/>
            <person name="Jiang J.F."/>
            <person name="Wang Q."/>
            <person name="Zhang B."/>
            <person name="Ji P."/>
            <person name="Bell-Sakyi L."/>
            <person name="Cui X.M."/>
            <person name="Yuan T.T."/>
            <person name="Jiang B.G."/>
            <person name="Yang W.F."/>
            <person name="Lam T.T."/>
            <person name="Chang Q.C."/>
            <person name="Ding S.J."/>
            <person name="Wang X.J."/>
            <person name="Zhu J.G."/>
            <person name="Ruan X.D."/>
            <person name="Zhao L."/>
            <person name="Wei J.T."/>
            <person name="Ye R.Z."/>
            <person name="Que T.C."/>
            <person name="Du C.H."/>
            <person name="Zhou Y.H."/>
            <person name="Cheng J.X."/>
            <person name="Dai P.F."/>
            <person name="Guo W.B."/>
            <person name="Han X.H."/>
            <person name="Huang E.J."/>
            <person name="Li L.F."/>
            <person name="Wei W."/>
            <person name="Gao Y.C."/>
            <person name="Liu J.Z."/>
            <person name="Shao H.Z."/>
            <person name="Wang X."/>
            <person name="Wang C.C."/>
            <person name="Yang T.C."/>
            <person name="Huo Q.B."/>
            <person name="Li W."/>
            <person name="Chen H.Y."/>
            <person name="Chen S.E."/>
            <person name="Zhou L.G."/>
            <person name="Ni X.B."/>
            <person name="Tian J.H."/>
            <person name="Sheng Y."/>
            <person name="Liu T."/>
            <person name="Pan Y.S."/>
            <person name="Xia L.Y."/>
            <person name="Li J."/>
            <person name="Zhao F."/>
            <person name="Cao W.C."/>
        </authorList>
    </citation>
    <scope>NUCLEOTIDE SEQUENCE</scope>
    <source>
        <strain evidence="4">Rsan-2018</strain>
    </source>
</reference>
<dbReference type="SUPFAM" id="SSF52058">
    <property type="entry name" value="L domain-like"/>
    <property type="match status" value="1"/>
</dbReference>
<keyword evidence="3" id="KW-0677">Repeat</keyword>
<name>A0A9D4QEY9_RHISA</name>
<evidence type="ECO:0000313" key="5">
    <source>
        <dbReference type="Proteomes" id="UP000821837"/>
    </source>
</evidence>
<keyword evidence="5" id="KW-1185">Reference proteome</keyword>
<comment type="caution">
    <text evidence="4">The sequence shown here is derived from an EMBL/GenBank/DDBJ whole genome shotgun (WGS) entry which is preliminary data.</text>
</comment>
<dbReference type="VEuPathDB" id="VectorBase:RSAN_052940"/>
<dbReference type="Pfam" id="PF13855">
    <property type="entry name" value="LRR_8"/>
    <property type="match status" value="1"/>
</dbReference>
<protein>
    <submittedName>
        <fullName evidence="4">Uncharacterized protein</fullName>
    </submittedName>
</protein>
<dbReference type="AlphaFoldDB" id="A0A9D4QEY9"/>
<keyword evidence="2" id="KW-0732">Signal</keyword>
<sequence>MRANSTTQLIQAFRSGNALSREHKELWIQKTPIKSFRAGVLGNFKFERVHLERNANLSYFTLDSLMNFNGLLNVLSVYGNALRTFEFDKLPRFPNLFALNLGGNRLTSIPDNAFRNPHLQKLGLRENPITSIGRRAFYALSSLKELDLSHTRLATLGPLSLSILRTHPELRIQLHNAGIRAINPNAFDHAAPLVLNLGNNSLASLERNPFEPLILRMYQNARQLGTLPIISVAGNPLTCRGCSYRWLVQYRFSAQVRAILHGFQCPDGYGLSSISDQRIDCWDPWNFASIG</sequence>
<evidence type="ECO:0000256" key="3">
    <source>
        <dbReference type="ARBA" id="ARBA00022737"/>
    </source>
</evidence>